<dbReference type="EMBL" id="JAGGMQ010000001">
    <property type="protein sequence ID" value="MBP2169723.1"/>
    <property type="molecule type" value="Genomic_DNA"/>
</dbReference>
<proteinExistence type="predicted"/>
<comment type="caution">
    <text evidence="1">The sequence shown here is derived from an EMBL/GenBank/DDBJ whole genome shotgun (WGS) entry which is preliminary data.</text>
</comment>
<protein>
    <submittedName>
        <fullName evidence="1">Uncharacterized protein</fullName>
    </submittedName>
</protein>
<organism evidence="1 2">
    <name type="scientific">Winslowiella toletana</name>
    <dbReference type="NCBI Taxonomy" id="92490"/>
    <lineage>
        <taxon>Bacteria</taxon>
        <taxon>Pseudomonadati</taxon>
        <taxon>Pseudomonadota</taxon>
        <taxon>Gammaproteobacteria</taxon>
        <taxon>Enterobacterales</taxon>
        <taxon>Erwiniaceae</taxon>
        <taxon>Winslowiella</taxon>
    </lineage>
</organism>
<evidence type="ECO:0000313" key="2">
    <source>
        <dbReference type="Proteomes" id="UP001195624"/>
    </source>
</evidence>
<keyword evidence="2" id="KW-1185">Reference proteome</keyword>
<evidence type="ECO:0000313" key="1">
    <source>
        <dbReference type="EMBL" id="MBP2169723.1"/>
    </source>
</evidence>
<dbReference type="Proteomes" id="UP001195624">
    <property type="component" value="Unassembled WGS sequence"/>
</dbReference>
<sequence>MIRHAQHAANGDNQLIDSQLVILTRQPNGN</sequence>
<reference evidence="1 2" key="1">
    <citation type="submission" date="2021-03" db="EMBL/GenBank/DDBJ databases">
        <authorList>
            <person name="D'Agostino P."/>
            <person name="Huntemann M."/>
            <person name="Clum A."/>
            <person name="Spunde A."/>
            <person name="Palaniappan K."/>
            <person name="Ritter S."/>
            <person name="Mikhailova N."/>
            <person name="Chen I.-M."/>
            <person name="Stamatis D."/>
            <person name="Reddy T."/>
            <person name="O'Malley R."/>
            <person name="Daum C."/>
            <person name="Shapiro N."/>
            <person name="Ivanova N."/>
            <person name="Kyrpides N."/>
            <person name="Woyke T."/>
        </authorList>
    </citation>
    <scope>NUCLEOTIDE SEQUENCE [LARGE SCALE GENOMIC DNA]</scope>
    <source>
        <strain evidence="1 2">WS4403</strain>
    </source>
</reference>
<accession>A0ABS4PCR6</accession>
<reference evidence="2" key="2">
    <citation type="submission" date="2023-07" db="EMBL/GenBank/DDBJ databases">
        <title>Genome mining of underrepresented organisms for secondary metabolites.</title>
        <authorList>
            <person name="D'Agostino P.M."/>
        </authorList>
    </citation>
    <scope>NUCLEOTIDE SEQUENCE [LARGE SCALE GENOMIC DNA]</scope>
    <source>
        <strain evidence="2">WS4403</strain>
    </source>
</reference>
<name>A0ABS4PCR6_9GAMM</name>
<gene>
    <name evidence="1" type="ORF">J2125_002915</name>
</gene>